<evidence type="ECO:0000313" key="3">
    <source>
        <dbReference type="Proteomes" id="UP000092583"/>
    </source>
</evidence>
<dbReference type="Proteomes" id="UP000092583">
    <property type="component" value="Unassembled WGS sequence"/>
</dbReference>
<organism evidence="2 3">
    <name type="scientific">Kwoniella mangroviensis CBS 10435</name>
    <dbReference type="NCBI Taxonomy" id="1331196"/>
    <lineage>
        <taxon>Eukaryota</taxon>
        <taxon>Fungi</taxon>
        <taxon>Dikarya</taxon>
        <taxon>Basidiomycota</taxon>
        <taxon>Agaricomycotina</taxon>
        <taxon>Tremellomycetes</taxon>
        <taxon>Tremellales</taxon>
        <taxon>Cryptococcaceae</taxon>
        <taxon>Kwoniella</taxon>
    </lineage>
</organism>
<accession>A0A1B9IFC0</accession>
<sequence length="127" mass="15061">MDISLEGRPWMKVPGRRLRDQRRAAKRRGISLEEYLARKGKIPVGLFSSMSHKEKLEKEKQRNEHLVNELTRQDVKGDTKLNLLLKMIELDPEIHDIFTHHTENTSSFEQNPKFRLYKRLGEIVDRL</sequence>
<dbReference type="EMBL" id="KI669471">
    <property type="protein sequence ID" value="OCF54167.1"/>
    <property type="molecule type" value="Genomic_DNA"/>
</dbReference>
<evidence type="ECO:0000256" key="1">
    <source>
        <dbReference type="SAM" id="Coils"/>
    </source>
</evidence>
<proteinExistence type="predicted"/>
<reference evidence="3" key="2">
    <citation type="submission" date="2013-12" db="EMBL/GenBank/DDBJ databases">
        <title>Evolution of pathogenesis and genome organization in the Tremellales.</title>
        <authorList>
            <person name="Cuomo C."/>
            <person name="Litvintseva A."/>
            <person name="Heitman J."/>
            <person name="Chen Y."/>
            <person name="Sun S."/>
            <person name="Springer D."/>
            <person name="Dromer F."/>
            <person name="Young S."/>
            <person name="Zeng Q."/>
            <person name="Chapman S."/>
            <person name="Gujja S."/>
            <person name="Saif S."/>
            <person name="Birren B."/>
        </authorList>
    </citation>
    <scope>NUCLEOTIDE SEQUENCE [LARGE SCALE GENOMIC DNA]</scope>
    <source>
        <strain evidence="3">CBS 10435</strain>
    </source>
</reference>
<feature type="coiled-coil region" evidence="1">
    <location>
        <begin position="49"/>
        <end position="76"/>
    </location>
</feature>
<evidence type="ECO:0000313" key="2">
    <source>
        <dbReference type="EMBL" id="OCF54167.1"/>
    </source>
</evidence>
<dbReference type="AlphaFoldDB" id="A0A1B9IFC0"/>
<gene>
    <name evidence="2" type="ORF">L486_08364</name>
</gene>
<dbReference type="OrthoDB" id="10674557at2759"/>
<keyword evidence="3" id="KW-1185">Reference proteome</keyword>
<keyword evidence="1" id="KW-0175">Coiled coil</keyword>
<protein>
    <submittedName>
        <fullName evidence="2">Uncharacterized protein</fullName>
    </submittedName>
</protein>
<reference evidence="2 3" key="1">
    <citation type="submission" date="2013-07" db="EMBL/GenBank/DDBJ databases">
        <title>The Genome Sequence of Kwoniella mangroviensis CBS10435.</title>
        <authorList>
            <consortium name="The Broad Institute Genome Sequencing Platform"/>
            <person name="Cuomo C."/>
            <person name="Litvintseva A."/>
            <person name="Chen Y."/>
            <person name="Heitman J."/>
            <person name="Sun S."/>
            <person name="Springer D."/>
            <person name="Dromer F."/>
            <person name="Young S.K."/>
            <person name="Zeng Q."/>
            <person name="Gargeya S."/>
            <person name="Fitzgerald M."/>
            <person name="Abouelleil A."/>
            <person name="Alvarado L."/>
            <person name="Berlin A.M."/>
            <person name="Chapman S.B."/>
            <person name="Dewar J."/>
            <person name="Goldberg J."/>
            <person name="Griggs A."/>
            <person name="Gujja S."/>
            <person name="Hansen M."/>
            <person name="Howarth C."/>
            <person name="Imamovic A."/>
            <person name="Larimer J."/>
            <person name="McCowan C."/>
            <person name="Murphy C."/>
            <person name="Pearson M."/>
            <person name="Priest M."/>
            <person name="Roberts A."/>
            <person name="Saif S."/>
            <person name="Shea T."/>
            <person name="Sykes S."/>
            <person name="Wortman J."/>
            <person name="Nusbaum C."/>
            <person name="Birren B."/>
        </authorList>
    </citation>
    <scope>NUCLEOTIDE SEQUENCE [LARGE SCALE GENOMIC DNA]</scope>
    <source>
        <strain evidence="2 3">CBS 10435</strain>
    </source>
</reference>
<name>A0A1B9IFC0_9TREE</name>